<evidence type="ECO:0000259" key="1">
    <source>
        <dbReference type="PROSITE" id="PS50004"/>
    </source>
</evidence>
<evidence type="ECO:0000313" key="2">
    <source>
        <dbReference type="EMBL" id="KAG9451560.1"/>
    </source>
</evidence>
<dbReference type="PROSITE" id="PS50004">
    <property type="entry name" value="C2"/>
    <property type="match status" value="1"/>
</dbReference>
<name>A0AAV7ERR4_ARIFI</name>
<dbReference type="Gene3D" id="2.60.40.150">
    <property type="entry name" value="C2 domain"/>
    <property type="match status" value="1"/>
</dbReference>
<dbReference type="SUPFAM" id="SSF49562">
    <property type="entry name" value="C2 domain (Calcium/lipid-binding domain, CaLB)"/>
    <property type="match status" value="1"/>
</dbReference>
<dbReference type="InterPro" id="IPR000008">
    <property type="entry name" value="C2_dom"/>
</dbReference>
<sequence>MEPTNHQLSSSLTCDLKIIRAKNLDFIAPGKLFVRYYLVAGNGEKVRLCSREILATCDPRWNESFSLQCGGAPETVAELRRQKVVFELRWRSTSILVGKIMRSTLLGRGEVSWKDVLESEDMSMVRWVSLDTQKCSLVGLKPPALQLGMGVLRQPAEVQKMKRRVGCSAKWNECGCRDGSCNARDEELFCLVAAANVF</sequence>
<proteinExistence type="predicted"/>
<feature type="domain" description="C2" evidence="1">
    <location>
        <begin position="1"/>
        <end position="128"/>
    </location>
</feature>
<gene>
    <name evidence="2" type="ORF">H6P81_011525</name>
</gene>
<accession>A0AAV7ERR4</accession>
<dbReference type="PANTHER" id="PTHR35503">
    <property type="entry name" value="OSJNBA0006M15.15 PROTEIN"/>
    <property type="match status" value="1"/>
</dbReference>
<dbReference type="InterPro" id="IPR035892">
    <property type="entry name" value="C2_domain_sf"/>
</dbReference>
<protein>
    <recommendedName>
        <fullName evidence="1">C2 domain-containing protein</fullName>
    </recommendedName>
</protein>
<dbReference type="EMBL" id="JAINDJ010000004">
    <property type="protein sequence ID" value="KAG9451560.1"/>
    <property type="molecule type" value="Genomic_DNA"/>
</dbReference>
<dbReference type="PANTHER" id="PTHR35503:SF2">
    <property type="entry name" value="OS04G0455700 PROTEIN"/>
    <property type="match status" value="1"/>
</dbReference>
<dbReference type="SMART" id="SM00239">
    <property type="entry name" value="C2"/>
    <property type="match status" value="1"/>
</dbReference>
<evidence type="ECO:0000313" key="3">
    <source>
        <dbReference type="Proteomes" id="UP000825729"/>
    </source>
</evidence>
<reference evidence="2 3" key="1">
    <citation type="submission" date="2021-07" db="EMBL/GenBank/DDBJ databases">
        <title>The Aristolochia fimbriata genome: insights into angiosperm evolution, floral development and chemical biosynthesis.</title>
        <authorList>
            <person name="Jiao Y."/>
        </authorList>
    </citation>
    <scope>NUCLEOTIDE SEQUENCE [LARGE SCALE GENOMIC DNA]</scope>
    <source>
        <strain evidence="2">IBCAS-2021</strain>
        <tissue evidence="2">Leaf</tissue>
    </source>
</reference>
<dbReference type="CDD" id="cd00030">
    <property type="entry name" value="C2"/>
    <property type="match status" value="1"/>
</dbReference>
<comment type="caution">
    <text evidence="2">The sequence shown here is derived from an EMBL/GenBank/DDBJ whole genome shotgun (WGS) entry which is preliminary data.</text>
</comment>
<organism evidence="2 3">
    <name type="scientific">Aristolochia fimbriata</name>
    <name type="common">White veined hardy Dutchman's pipe vine</name>
    <dbReference type="NCBI Taxonomy" id="158543"/>
    <lineage>
        <taxon>Eukaryota</taxon>
        <taxon>Viridiplantae</taxon>
        <taxon>Streptophyta</taxon>
        <taxon>Embryophyta</taxon>
        <taxon>Tracheophyta</taxon>
        <taxon>Spermatophyta</taxon>
        <taxon>Magnoliopsida</taxon>
        <taxon>Magnoliidae</taxon>
        <taxon>Piperales</taxon>
        <taxon>Aristolochiaceae</taxon>
        <taxon>Aristolochia</taxon>
    </lineage>
</organism>
<keyword evidence="3" id="KW-1185">Reference proteome</keyword>
<dbReference type="AlphaFoldDB" id="A0AAV7ERR4"/>
<dbReference type="Proteomes" id="UP000825729">
    <property type="component" value="Unassembled WGS sequence"/>
</dbReference>